<protein>
    <submittedName>
        <fullName evidence="4">D-inositol-3-phosphate glycosyltransferase</fullName>
        <ecNumber evidence="4">2.4.1.250</ecNumber>
    </submittedName>
</protein>
<feature type="domain" description="Glycosyl transferase family 1" evidence="2">
    <location>
        <begin position="225"/>
        <end position="382"/>
    </location>
</feature>
<feature type="domain" description="Glycosyl transferase family 1" evidence="2">
    <location>
        <begin position="616"/>
        <end position="751"/>
    </location>
</feature>
<feature type="domain" description="Glycosyl transferase family 1" evidence="2">
    <location>
        <begin position="1069"/>
        <end position="1209"/>
    </location>
</feature>
<dbReference type="EC" id="2.4.1.250" evidence="4"/>
<gene>
    <name evidence="4" type="primary">mshA_12</name>
    <name evidence="4" type="ORF">R69776_06718</name>
</gene>
<dbReference type="GO" id="GO:0102710">
    <property type="term" value="F:D-inositol-3-phosphate glycosyltransferase activity"/>
    <property type="evidence" value="ECO:0007669"/>
    <property type="project" value="UniProtKB-EC"/>
</dbReference>
<dbReference type="EMBL" id="CAJNBH010000026">
    <property type="protein sequence ID" value="CAE6833786.1"/>
    <property type="molecule type" value="Genomic_DNA"/>
</dbReference>
<proteinExistence type="predicted"/>
<organism evidence="4 5">
    <name type="scientific">Paraburkholderia nemoris</name>
    <dbReference type="NCBI Taxonomy" id="2793076"/>
    <lineage>
        <taxon>Bacteria</taxon>
        <taxon>Pseudomonadati</taxon>
        <taxon>Pseudomonadota</taxon>
        <taxon>Betaproteobacteria</taxon>
        <taxon>Burkholderiales</taxon>
        <taxon>Burkholderiaceae</taxon>
        <taxon>Paraburkholderia</taxon>
    </lineage>
</organism>
<evidence type="ECO:0000313" key="5">
    <source>
        <dbReference type="Proteomes" id="UP000673821"/>
    </source>
</evidence>
<keyword evidence="5" id="KW-1185">Reference proteome</keyword>
<dbReference type="PANTHER" id="PTHR46401">
    <property type="entry name" value="GLYCOSYLTRANSFERASE WBBK-RELATED"/>
    <property type="match status" value="1"/>
</dbReference>
<dbReference type="CDD" id="cd03809">
    <property type="entry name" value="GT4_MtfB-like"/>
    <property type="match status" value="2"/>
</dbReference>
<evidence type="ECO:0000259" key="3">
    <source>
        <dbReference type="Pfam" id="PF13439"/>
    </source>
</evidence>
<evidence type="ECO:0000256" key="1">
    <source>
        <dbReference type="ARBA" id="ARBA00022679"/>
    </source>
</evidence>
<keyword evidence="1 4" id="KW-0808">Transferase</keyword>
<name>A0ABN7N1J6_9BURK</name>
<dbReference type="RefSeq" id="WP_200660605.1">
    <property type="nucleotide sequence ID" value="NZ_CAJNBH010000026.1"/>
</dbReference>
<dbReference type="Gene3D" id="3.40.50.2000">
    <property type="entry name" value="Glycogen Phosphorylase B"/>
    <property type="match status" value="4"/>
</dbReference>
<dbReference type="SUPFAM" id="SSF53756">
    <property type="entry name" value="UDP-Glycosyltransferase/glycogen phosphorylase"/>
    <property type="match status" value="3"/>
</dbReference>
<dbReference type="InterPro" id="IPR001296">
    <property type="entry name" value="Glyco_trans_1"/>
</dbReference>
<reference evidence="4 5" key="1">
    <citation type="submission" date="2021-02" db="EMBL/GenBank/DDBJ databases">
        <authorList>
            <person name="Vanwijnsberghe S."/>
        </authorList>
    </citation>
    <scope>NUCLEOTIDE SEQUENCE [LARGE SCALE GENOMIC DNA]</scope>
    <source>
        <strain evidence="4 5">R-69776</strain>
    </source>
</reference>
<evidence type="ECO:0000259" key="2">
    <source>
        <dbReference type="Pfam" id="PF00534"/>
    </source>
</evidence>
<dbReference type="Pfam" id="PF13439">
    <property type="entry name" value="Glyco_transf_4"/>
    <property type="match status" value="1"/>
</dbReference>
<feature type="domain" description="Glycosyltransferase subfamily 4-like N-terminal" evidence="3">
    <location>
        <begin position="19"/>
        <end position="203"/>
    </location>
</feature>
<evidence type="ECO:0000313" key="4">
    <source>
        <dbReference type="EMBL" id="CAE6833786.1"/>
    </source>
</evidence>
<dbReference type="Pfam" id="PF00534">
    <property type="entry name" value="Glycos_transf_1"/>
    <property type="match status" value="3"/>
</dbReference>
<dbReference type="PANTHER" id="PTHR46401:SF2">
    <property type="entry name" value="GLYCOSYLTRANSFERASE WBBK-RELATED"/>
    <property type="match status" value="1"/>
</dbReference>
<dbReference type="InterPro" id="IPR028098">
    <property type="entry name" value="Glyco_trans_4-like_N"/>
</dbReference>
<comment type="caution">
    <text evidence="4">The sequence shown here is derived from an EMBL/GenBank/DDBJ whole genome shotgun (WGS) entry which is preliminary data.</text>
</comment>
<dbReference type="Proteomes" id="UP000673821">
    <property type="component" value="Unassembled WGS sequence"/>
</dbReference>
<sequence length="1392" mass="155773">MRIVIDLQACQTPGSKNRGIGRYSMALAKAMARSSRGHEIWLALNGRFLDTIETVRSEFDDLIPQDHIRVFDVAGAVADAQSGNHARRNVSERMREAFLEDLRPDVVHTSSHFEGLSDDAVTSIGLFEQRAIHAITLYDLIPLLNPVPYLENPVVRDWYYRKLQSAKRADLLLAISESSRREGLDGLSLPAERVVNISSAIDPIFRPIEIRDEYEALVRRRYGLKNRFVMYTGGIDHRKNIEGLIAAYAALPKSVRSQHQLAIVCSIRDEDRQRLGHLASSCGLLAEEIVFTGYVSETDLLTLYNLCTLFVFPSLHEGFGLPALEAMACGAPTIGANNSSIPEVIGRSDALFDARSQESITQKISEVLRSERRLQNLREHGLKQSAQFSWDASADHALSAMEVAFDKRRSEATVSIAQAGIRPRLAFISPLPPEKTGIADYSAELLPELSRFYQIDVIVNHPHVDTPWVRSNFPIRDLDWFETHADEYDRILYQFGNSDFHTHMFDLLVRHPGTVVLHDFFLSGVQYWREHHHGVRQNFSRSLLLDHGYRALLDHLEGDWDTAIWRFPTNRAVFEHAAGVIVHSRYSADMAKLHYGEEIENELRVTPLLRVPPAFDRDAAREALGLNSGDYVIGSFGLLSRTKLNERLLDAFLASRLVDDPKCQLIFVGENDGGEYGKNLIKKIKSHGLENRIKITGFASAELYKNYLAAVDSAVQLRSLSRGETSAAVLDCLGHGIATIVNAHGTMAELPESVVCKLRDDFDDCELVAAMENFHANSTARLEVGKRAIAYMRDHNAPEKVGRDYHSAIEFFSERAVRLRRKRLIHSIQTSTLQPLPPHEMAAVARHVVSNSKQPRRAQLLVNITELRQHGAHSGVQRVVRSVLHELLHRPPEGLRVEPVYIDTDGEWAGFRYARQYTLGMIGHADASVIDEIVEPQPGDILLELDLNQGPALRLIQSGFYDRWRARGVKIHFVVYDLLPVLHPEYFVPGAFEGFNDWIAAISSVADGLMCISKSVADEVFAWLQTISVNRQRELGIGWFHLGADTKHLISTRGMPPKSEELLERFALRPTFLMVGTLEPRKGHNQVLDAMEILWRTGGEASLVIVGNPGWMVDDLLARIKAHPELDKRLFWISGASDEYLTKIYENASALLAASFGEGFGLPLVEAAQRKLPIIARDIPVFREVAGSHARYFSGGAPALARALREWLDAHITGNVPRSEAMSWQTWSDATTELIGNSLEGRWQYVWLPDGSRHFRGSHHFLHTQCGTKLRGQVSTKGEEGFLFYGPYIPLSAGAYELQIFGKVTAGRVGNARLEVAVNRGGRLLAVEPLQEVGHPADDASSRIAALKFMLEYACDDLEVRLWVSDKSEITVSRIAVSDLNEEHAVSEAAAI</sequence>
<keyword evidence="4" id="KW-0328">Glycosyltransferase</keyword>
<accession>A0ABN7N1J6</accession>